<evidence type="ECO:0000313" key="3">
    <source>
        <dbReference type="Proteomes" id="UP000806077"/>
    </source>
</evidence>
<dbReference type="PANTHER" id="PTHR11022:SF75">
    <property type="entry name" value="PEPTIDOGLYCAN-RECOGNITION PROTEIN SB1-RELATED"/>
    <property type="match status" value="1"/>
</dbReference>
<dbReference type="CDD" id="cd06583">
    <property type="entry name" value="PGRP"/>
    <property type="match status" value="1"/>
</dbReference>
<dbReference type="EMBL" id="WXXV01000048">
    <property type="protein sequence ID" value="MBE7696283.1"/>
    <property type="molecule type" value="Genomic_DNA"/>
</dbReference>
<gene>
    <name evidence="2" type="ORF">F7645_12755</name>
</gene>
<protein>
    <recommendedName>
        <fullName evidence="1">N-acetylmuramoyl-L-alanine amidase domain-containing protein</fullName>
    </recommendedName>
</protein>
<evidence type="ECO:0000259" key="1">
    <source>
        <dbReference type="Pfam" id="PF01510"/>
    </source>
</evidence>
<accession>A0AAP1RHZ2</accession>
<name>A0AAP1RHZ2_9FLAO</name>
<dbReference type="Pfam" id="PF01510">
    <property type="entry name" value="Amidase_2"/>
    <property type="match status" value="1"/>
</dbReference>
<feature type="domain" description="N-acetylmuramoyl-L-alanine amidase" evidence="1">
    <location>
        <begin position="104"/>
        <end position="229"/>
    </location>
</feature>
<dbReference type="SUPFAM" id="SSF55846">
    <property type="entry name" value="N-acetylmuramoyl-L-alanine amidase-like"/>
    <property type="match status" value="1"/>
</dbReference>
<dbReference type="RefSeq" id="WP_145993691.1">
    <property type="nucleotide sequence ID" value="NZ_JAFMUB010000075.1"/>
</dbReference>
<reference evidence="2 3" key="1">
    <citation type="journal article" date="2020" name="Int. J. Syst. Evol. Microbiol.">
        <title>Tenacibaculum piscium sp. nov., isolated from skin ulcers of sea-farmed fish, and description of Tenacibaculum finnmarkense sp. nov. with subdivision into genomovars finnmarkense and ulcerans.</title>
        <authorList>
            <person name="Olsen A.B."/>
            <person name="Spilsberg B."/>
            <person name="Nilsen H.K."/>
            <person name="Lagesen K."/>
            <person name="Gulla S."/>
            <person name="Avendano-Herrera R."/>
            <person name="Irgang R."/>
            <person name="Duchaud E."/>
            <person name="Colquhoun D.J."/>
        </authorList>
    </citation>
    <scope>NUCLEOTIDE SEQUENCE [LARGE SCALE GENOMIC DNA]</scope>
    <source>
        <strain evidence="2 3">TNO037</strain>
    </source>
</reference>
<dbReference type="Gene3D" id="3.40.80.10">
    <property type="entry name" value="Peptidoglycan recognition protein-like"/>
    <property type="match status" value="1"/>
</dbReference>
<comment type="caution">
    <text evidence="2">The sequence shown here is derived from an EMBL/GenBank/DDBJ whole genome shotgun (WGS) entry which is preliminary data.</text>
</comment>
<dbReference type="GO" id="GO:0008745">
    <property type="term" value="F:N-acetylmuramoyl-L-alanine amidase activity"/>
    <property type="evidence" value="ECO:0007669"/>
    <property type="project" value="InterPro"/>
</dbReference>
<dbReference type="InterPro" id="IPR002502">
    <property type="entry name" value="Amidase_domain"/>
</dbReference>
<dbReference type="PANTHER" id="PTHR11022">
    <property type="entry name" value="PEPTIDOGLYCAN RECOGNITION PROTEIN"/>
    <property type="match status" value="1"/>
</dbReference>
<organism evidence="2 3">
    <name type="scientific">Tenacibaculum finnmarkense genomovar finnmarkense</name>
    <dbReference type="NCBI Taxonomy" id="1458503"/>
    <lineage>
        <taxon>Bacteria</taxon>
        <taxon>Pseudomonadati</taxon>
        <taxon>Bacteroidota</taxon>
        <taxon>Flavobacteriia</taxon>
        <taxon>Flavobacteriales</taxon>
        <taxon>Flavobacteriaceae</taxon>
        <taxon>Tenacibaculum</taxon>
        <taxon>Tenacibaculum finnmarkense</taxon>
    </lineage>
</organism>
<dbReference type="AlphaFoldDB" id="A0AAP1RHZ2"/>
<dbReference type="Proteomes" id="UP000806077">
    <property type="component" value="Unassembled WGS sequence"/>
</dbReference>
<evidence type="ECO:0000313" key="2">
    <source>
        <dbReference type="EMBL" id="MBE7696283.1"/>
    </source>
</evidence>
<proteinExistence type="predicted"/>
<sequence>MSENKRIGIASFDSGRGNTMKIIFPKVEEDCLSKYYRFNPKSYKGSKYSKYLNKFYKDRESWNAICPKIEEGRSFESYLKIDGLNTQEEKDVFAINKLNNDFFGIAIHHSGNGGLNTMKKIQNDHINGDNQRADISYHFGVSLSGEVLEGRPIGIKGAHLTKYNTGIIGIVFLADFKHDWWDVDDDMSKEALQSIITLIKALKEQFPNIGTLGGHKEWKNNTDRTCPGEYGLDYIKALRKELKLKSPKETGNG</sequence>
<dbReference type="InterPro" id="IPR036505">
    <property type="entry name" value="Amidase/PGRP_sf"/>
</dbReference>
<dbReference type="GO" id="GO:0009253">
    <property type="term" value="P:peptidoglycan catabolic process"/>
    <property type="evidence" value="ECO:0007669"/>
    <property type="project" value="InterPro"/>
</dbReference>
<keyword evidence="3" id="KW-1185">Reference proteome</keyword>
<dbReference type="InterPro" id="IPR015510">
    <property type="entry name" value="PGRP"/>
</dbReference>